<gene>
    <name evidence="1" type="ORF">QY95_01105</name>
</gene>
<comment type="caution">
    <text evidence="1">The sequence shown here is derived from an EMBL/GenBank/DDBJ whole genome shotgun (WGS) entry which is preliminary data.</text>
</comment>
<reference evidence="1" key="1">
    <citation type="submission" date="2015-02" db="EMBL/GenBank/DDBJ databases">
        <title>Genome Assembly of Bacillaceae bacterium MTCC 8252.</title>
        <authorList>
            <person name="Verma A."/>
            <person name="Khatri I."/>
            <person name="Mual P."/>
            <person name="Subramanian S."/>
            <person name="Krishnamurthi S."/>
        </authorList>
    </citation>
    <scope>NUCLEOTIDE SEQUENCE [LARGE SCALE GENOMIC DNA]</scope>
    <source>
        <strain evidence="1">MTCC 8252</strain>
    </source>
</reference>
<sequence length="118" mass="13349">MMLSGKFYEQGQLYVLEYEERQEEGSIHTTIEFSKDRAAISRSGAVNINLPFHREEALGGAFTTPQGSVPITTETKKLSHSHTYGESTLKGTFQIDYSLHVQEQTVGKYSLEIQFNEK</sequence>
<evidence type="ECO:0000313" key="1">
    <source>
        <dbReference type="EMBL" id="KKB41042.1"/>
    </source>
</evidence>
<dbReference type="Gene3D" id="2.40.128.20">
    <property type="match status" value="1"/>
</dbReference>
<dbReference type="InterPro" id="IPR015231">
    <property type="entry name" value="DUF1934"/>
</dbReference>
<dbReference type="Pfam" id="PF09148">
    <property type="entry name" value="DUF1934"/>
    <property type="match status" value="1"/>
</dbReference>
<dbReference type="Proteomes" id="UP000031563">
    <property type="component" value="Unassembled WGS sequence"/>
</dbReference>
<evidence type="ECO:0000313" key="2">
    <source>
        <dbReference type="Proteomes" id="UP000031563"/>
    </source>
</evidence>
<dbReference type="InterPro" id="IPR012674">
    <property type="entry name" value="Calycin"/>
</dbReference>
<evidence type="ECO:0008006" key="3">
    <source>
        <dbReference type="Google" id="ProtNLM"/>
    </source>
</evidence>
<dbReference type="AlphaFoldDB" id="A0A0F5I7B1"/>
<name>A0A0F5I7B1_BACTR</name>
<accession>A0A0F5I7B1</accession>
<dbReference type="SUPFAM" id="SSF50814">
    <property type="entry name" value="Lipocalins"/>
    <property type="match status" value="1"/>
</dbReference>
<keyword evidence="2" id="KW-1185">Reference proteome</keyword>
<dbReference type="STRING" id="1221996.QY95_01105"/>
<proteinExistence type="predicted"/>
<organism evidence="1 2">
    <name type="scientific">Bacillus thermotolerans</name>
    <name type="common">Quasibacillus thermotolerans</name>
    <dbReference type="NCBI Taxonomy" id="1221996"/>
    <lineage>
        <taxon>Bacteria</taxon>
        <taxon>Bacillati</taxon>
        <taxon>Bacillota</taxon>
        <taxon>Bacilli</taxon>
        <taxon>Bacillales</taxon>
        <taxon>Bacillaceae</taxon>
        <taxon>Bacillus</taxon>
    </lineage>
</organism>
<dbReference type="EMBL" id="JWIR02000025">
    <property type="protein sequence ID" value="KKB41042.1"/>
    <property type="molecule type" value="Genomic_DNA"/>
</dbReference>
<protein>
    <recommendedName>
        <fullName evidence="3">DUF1934 domain-containing protein</fullName>
    </recommendedName>
</protein>